<reference evidence="4" key="1">
    <citation type="submission" date="2014-12" db="EMBL/GenBank/DDBJ databases">
        <title>Genome Sequence of Valsa Canker Pathogens Uncovers a Specific Adaption of Colonization on Woody Bark.</title>
        <authorList>
            <person name="Yin Z."/>
            <person name="Liu H."/>
            <person name="Gao X."/>
            <person name="Li Z."/>
            <person name="Song N."/>
            <person name="Ke X."/>
            <person name="Dai Q."/>
            <person name="Wu Y."/>
            <person name="Sun Y."/>
            <person name="Xu J.-R."/>
            <person name="Kang Z.K."/>
            <person name="Wang L."/>
            <person name="Huang L."/>
        </authorList>
    </citation>
    <scope>NUCLEOTIDE SEQUENCE [LARGE SCALE GENOMIC DNA]</scope>
    <source>
        <strain evidence="4">SXYL134</strain>
    </source>
</reference>
<evidence type="ECO:0000256" key="1">
    <source>
        <dbReference type="ARBA" id="ARBA00023002"/>
    </source>
</evidence>
<dbReference type="OrthoDB" id="3819888at2759"/>
<dbReference type="GO" id="GO:0016491">
    <property type="term" value="F:oxidoreductase activity"/>
    <property type="evidence" value="ECO:0007669"/>
    <property type="project" value="UniProtKB-KW"/>
</dbReference>
<dbReference type="EMBL" id="KN714828">
    <property type="protein sequence ID" value="KUI62704.1"/>
    <property type="molecule type" value="Genomic_DNA"/>
</dbReference>
<dbReference type="InterPro" id="IPR002347">
    <property type="entry name" value="SDR_fam"/>
</dbReference>
<protein>
    <submittedName>
        <fullName evidence="3">3-hydroxyacyl-CoA dehydrogenase type-2</fullName>
    </submittedName>
</protein>
<evidence type="ECO:0000259" key="2">
    <source>
        <dbReference type="SMART" id="SM00822"/>
    </source>
</evidence>
<keyword evidence="1" id="KW-0560">Oxidoreductase</keyword>
<dbReference type="AlphaFoldDB" id="A0A194VFS0"/>
<dbReference type="Pfam" id="PF00106">
    <property type="entry name" value="adh_short"/>
    <property type="match status" value="1"/>
</dbReference>
<dbReference type="Gene3D" id="3.40.50.720">
    <property type="entry name" value="NAD(P)-binding Rossmann-like Domain"/>
    <property type="match status" value="1"/>
</dbReference>
<dbReference type="STRING" id="694573.A0A194VFS0"/>
<dbReference type="PRINTS" id="PR00081">
    <property type="entry name" value="GDHRDH"/>
</dbReference>
<sequence>MRISGRTFVISGGASGLGRATAIELSQSGGNISILDLNEDAGAELVKQLGGEARARFFAVDVTDTESIAAAVAGTMEWVSQTGKPLGGIIPAAGVANPGLILDSKHRPLPLQTIDLVLNINVRGTLDVIRQFIPHLAQTPPQSPPAPDDEHGVVIMIASSAAFDGQMGQTVYAASKGAVASMTLPLTRDLSRFGIRVVTIAPGAFETPMASLMSEKVRSSLERAMEFPKRGGKAEEFAALARHIVENVMLNGSVIRLDGGARMPSRL</sequence>
<keyword evidence="4" id="KW-1185">Reference proteome</keyword>
<name>A0A194VFS0_CYTMA</name>
<accession>A0A194VFS0</accession>
<dbReference type="PANTHER" id="PTHR43658:SF8">
    <property type="entry name" value="17-BETA-HYDROXYSTEROID DEHYDROGENASE 14-RELATED"/>
    <property type="match status" value="1"/>
</dbReference>
<evidence type="ECO:0000313" key="4">
    <source>
        <dbReference type="Proteomes" id="UP000078576"/>
    </source>
</evidence>
<dbReference type="InterPro" id="IPR036291">
    <property type="entry name" value="NAD(P)-bd_dom_sf"/>
</dbReference>
<dbReference type="Proteomes" id="UP000078576">
    <property type="component" value="Unassembled WGS sequence"/>
</dbReference>
<dbReference type="PANTHER" id="PTHR43658">
    <property type="entry name" value="SHORT-CHAIN DEHYDROGENASE/REDUCTASE"/>
    <property type="match status" value="1"/>
</dbReference>
<gene>
    <name evidence="3" type="ORF">VP1G_09826</name>
</gene>
<feature type="domain" description="Ketoreductase" evidence="2">
    <location>
        <begin position="6"/>
        <end position="203"/>
    </location>
</feature>
<dbReference type="SUPFAM" id="SSF51735">
    <property type="entry name" value="NAD(P)-binding Rossmann-fold domains"/>
    <property type="match status" value="1"/>
</dbReference>
<evidence type="ECO:0000313" key="3">
    <source>
        <dbReference type="EMBL" id="KUI62704.1"/>
    </source>
</evidence>
<dbReference type="InterPro" id="IPR057326">
    <property type="entry name" value="KR_dom"/>
</dbReference>
<organism evidence="3 4">
    <name type="scientific">Cytospora mali</name>
    <name type="common">Apple Valsa canker fungus</name>
    <name type="synonym">Valsa mali</name>
    <dbReference type="NCBI Taxonomy" id="578113"/>
    <lineage>
        <taxon>Eukaryota</taxon>
        <taxon>Fungi</taxon>
        <taxon>Dikarya</taxon>
        <taxon>Ascomycota</taxon>
        <taxon>Pezizomycotina</taxon>
        <taxon>Sordariomycetes</taxon>
        <taxon>Sordariomycetidae</taxon>
        <taxon>Diaporthales</taxon>
        <taxon>Cytosporaceae</taxon>
        <taxon>Cytospora</taxon>
    </lineage>
</organism>
<proteinExistence type="predicted"/>
<dbReference type="SMART" id="SM00822">
    <property type="entry name" value="PKS_KR"/>
    <property type="match status" value="1"/>
</dbReference>